<keyword evidence="8" id="KW-0732">Signal</keyword>
<comment type="similarity">
    <text evidence="2">Belongs to the outer membrane factor (OMF) (TC 1.B.17) family.</text>
</comment>
<proteinExistence type="inferred from homology"/>
<keyword evidence="4" id="KW-1134">Transmembrane beta strand</keyword>
<dbReference type="Gene3D" id="1.20.1600.10">
    <property type="entry name" value="Outer membrane efflux proteins (OEP)"/>
    <property type="match status" value="1"/>
</dbReference>
<evidence type="ECO:0000313" key="9">
    <source>
        <dbReference type="EMBL" id="MCW5323382.1"/>
    </source>
</evidence>
<evidence type="ECO:0000256" key="3">
    <source>
        <dbReference type="ARBA" id="ARBA00022448"/>
    </source>
</evidence>
<evidence type="ECO:0000256" key="2">
    <source>
        <dbReference type="ARBA" id="ARBA00007613"/>
    </source>
</evidence>
<evidence type="ECO:0000256" key="6">
    <source>
        <dbReference type="ARBA" id="ARBA00023136"/>
    </source>
</evidence>
<dbReference type="PANTHER" id="PTHR30026:SF20">
    <property type="entry name" value="OUTER MEMBRANE PROTEIN TOLC"/>
    <property type="match status" value="1"/>
</dbReference>
<evidence type="ECO:0000256" key="1">
    <source>
        <dbReference type="ARBA" id="ARBA00004442"/>
    </source>
</evidence>
<evidence type="ECO:0000256" key="5">
    <source>
        <dbReference type="ARBA" id="ARBA00022692"/>
    </source>
</evidence>
<dbReference type="Pfam" id="PF02321">
    <property type="entry name" value="OEP"/>
    <property type="match status" value="2"/>
</dbReference>
<protein>
    <submittedName>
        <fullName evidence="9">Channel protein TolC</fullName>
    </submittedName>
</protein>
<dbReference type="PANTHER" id="PTHR30026">
    <property type="entry name" value="OUTER MEMBRANE PROTEIN TOLC"/>
    <property type="match status" value="1"/>
</dbReference>
<reference evidence="10" key="1">
    <citation type="submission" date="2023-07" db="EMBL/GenBank/DDBJ databases">
        <title>Verminephrobacter genomes.</title>
        <authorList>
            <person name="Lund M.B."/>
        </authorList>
    </citation>
    <scope>NUCLEOTIDE SEQUENCE [LARGE SCALE GENOMIC DNA]</scope>
    <source>
        <strain evidence="10">AtM5-05</strain>
    </source>
</reference>
<dbReference type="NCBIfam" id="TIGR01844">
    <property type="entry name" value="type_I_sec_TolC"/>
    <property type="match status" value="1"/>
</dbReference>
<feature type="chain" id="PRO_5045249375" evidence="8">
    <location>
        <begin position="31"/>
        <end position="446"/>
    </location>
</feature>
<dbReference type="SUPFAM" id="SSF56954">
    <property type="entry name" value="Outer membrane efflux proteins (OEP)"/>
    <property type="match status" value="1"/>
</dbReference>
<comment type="subcellular location">
    <subcellularLocation>
        <location evidence="1">Cell outer membrane</location>
    </subcellularLocation>
</comment>
<evidence type="ECO:0000256" key="8">
    <source>
        <dbReference type="SAM" id="SignalP"/>
    </source>
</evidence>
<keyword evidence="10" id="KW-1185">Reference proteome</keyword>
<dbReference type="GeneID" id="77320896"/>
<feature type="signal peptide" evidence="8">
    <location>
        <begin position="1"/>
        <end position="30"/>
    </location>
</feature>
<dbReference type="InterPro" id="IPR003423">
    <property type="entry name" value="OMP_efflux"/>
</dbReference>
<gene>
    <name evidence="9" type="ORF">D5039_20235</name>
</gene>
<evidence type="ECO:0000256" key="4">
    <source>
        <dbReference type="ARBA" id="ARBA00022452"/>
    </source>
</evidence>
<evidence type="ECO:0000313" key="10">
    <source>
        <dbReference type="Proteomes" id="UP001208935"/>
    </source>
</evidence>
<keyword evidence="5" id="KW-0812">Transmembrane</keyword>
<dbReference type="Proteomes" id="UP001208935">
    <property type="component" value="Unassembled WGS sequence"/>
</dbReference>
<keyword evidence="3" id="KW-0813">Transport</keyword>
<keyword evidence="6" id="KW-0472">Membrane</keyword>
<evidence type="ECO:0000256" key="7">
    <source>
        <dbReference type="ARBA" id="ARBA00023237"/>
    </source>
</evidence>
<keyword evidence="7" id="KW-0998">Cell outer membrane</keyword>
<name>A0ABT3KYI8_9BURK</name>
<dbReference type="EMBL" id="QZCW01000004">
    <property type="protein sequence ID" value="MCW5323382.1"/>
    <property type="molecule type" value="Genomic_DNA"/>
</dbReference>
<dbReference type="InterPro" id="IPR051906">
    <property type="entry name" value="TolC-like"/>
</dbReference>
<accession>A0ABT3KYI8</accession>
<organism evidence="9 10">
    <name type="scientific">Verminephrobacter aporrectodeae subsp. tuberculatae</name>
    <dbReference type="NCBI Taxonomy" id="1110392"/>
    <lineage>
        <taxon>Bacteria</taxon>
        <taxon>Pseudomonadati</taxon>
        <taxon>Pseudomonadota</taxon>
        <taxon>Betaproteobacteria</taxon>
        <taxon>Burkholderiales</taxon>
        <taxon>Comamonadaceae</taxon>
        <taxon>Verminephrobacter</taxon>
    </lineage>
</organism>
<dbReference type="InterPro" id="IPR010130">
    <property type="entry name" value="T1SS_OMP_TolC"/>
</dbReference>
<comment type="caution">
    <text evidence="9">The sequence shown here is derived from an EMBL/GenBank/DDBJ whole genome shotgun (WGS) entry which is preliminary data.</text>
</comment>
<dbReference type="RefSeq" id="WP_010105926.1">
    <property type="nucleotide sequence ID" value="NZ_QZCW01000004.1"/>
</dbReference>
<sequence length="446" mass="49322">MALLTTPLKKKPSWLACTAALGLLAGPSAAMDLMQAYQIALQQDATVRAVRAAAQASDELVEQAKAQRLPDISFNATRNRNDLANKAKPHDYYSSHNASLSLRQPIFHMATVVGVEQAHRTRADVEAQLQRELQNLGVRVSDAYLQLLFSQDQLALMQLQKDATTTGLDAAHKLLKAGKGTRTDIDEAQTKLDIAISQELEVRQQLDYARRQLEILVNQPVETLSPLDADRLSAWSPELRSVQDWLTQAEDSSPDIQQLKARVDVARLEIERAASGHLPTLDAVAQWTRNYRDGDASARNSNYTQGSIGLRLNLPLYAGGEVNSAVRKAVAEELRAKEMLEAGRRELSLRIHTEFRGVSEGRVRIQAQEQVARSAAQMVISIRQSFKGGVRTLLDLLNAEQEKERALRDLARMRYTYLMSCVRLQSLVGSNGEASIAAINALLTTP</sequence>